<dbReference type="RefSeq" id="WP_096053496.1">
    <property type="nucleotide sequence ID" value="NZ_CP023315.3"/>
</dbReference>
<dbReference type="Proteomes" id="UP000217311">
    <property type="component" value="Chromosome"/>
</dbReference>
<gene>
    <name evidence="1" type="ORF">CA606_18415</name>
</gene>
<accession>A0A290MQV5</accession>
<name>A0A290MQV5_CAUVI</name>
<evidence type="ECO:0000313" key="2">
    <source>
        <dbReference type="Proteomes" id="UP000217311"/>
    </source>
</evidence>
<sequence length="151" mass="15557">MTKRRVPASFQDAVATIGGFLTYPVAAEAVGKAERTVRNWSDPDTGALPTIEDAVRLDAAFIAAGGGDPPMLAAYAMRLERASMASAGAAEVAASMKAAVREGNEAVNAMFDALERGGDRLAREVAAREALEAADAFKSAAQKLVSGGGKE</sequence>
<dbReference type="AlphaFoldDB" id="A0A290MQV5"/>
<organism evidence="1 2">
    <name type="scientific">Caulobacter vibrioides</name>
    <name type="common">Caulobacter crescentus</name>
    <dbReference type="NCBI Taxonomy" id="155892"/>
    <lineage>
        <taxon>Bacteria</taxon>
        <taxon>Pseudomonadati</taxon>
        <taxon>Pseudomonadota</taxon>
        <taxon>Alphaproteobacteria</taxon>
        <taxon>Caulobacterales</taxon>
        <taxon>Caulobacteraceae</taxon>
        <taxon>Caulobacter</taxon>
    </lineage>
</organism>
<dbReference type="EMBL" id="CP023315">
    <property type="protein sequence ID" value="ATC34146.1"/>
    <property type="molecule type" value="Genomic_DNA"/>
</dbReference>
<evidence type="ECO:0000313" key="1">
    <source>
        <dbReference type="EMBL" id="ATC34146.1"/>
    </source>
</evidence>
<protein>
    <submittedName>
        <fullName evidence="1">Uncharacterized protein</fullName>
    </submittedName>
</protein>
<proteinExistence type="predicted"/>
<reference evidence="2" key="1">
    <citation type="submission" date="2017-09" db="EMBL/GenBank/DDBJ databases">
        <title>Genome evolution observed in wild isolates of Caulobacter crescentus.</title>
        <authorList>
            <person name="Ely B."/>
            <person name="Wilson K."/>
            <person name="Scott D."/>
        </authorList>
    </citation>
    <scope>NUCLEOTIDE SEQUENCE [LARGE SCALE GENOMIC DNA]</scope>
    <source>
        <strain evidence="2">CB13b1a</strain>
    </source>
</reference>